<accession>A0A4Q7MUK3</accession>
<evidence type="ECO:0000313" key="4">
    <source>
        <dbReference type="Proteomes" id="UP000293874"/>
    </source>
</evidence>
<evidence type="ECO:0000313" key="3">
    <source>
        <dbReference type="EMBL" id="RZS71639.1"/>
    </source>
</evidence>
<feature type="chain" id="PRO_5020723272" evidence="1">
    <location>
        <begin position="20"/>
        <end position="250"/>
    </location>
</feature>
<feature type="domain" description="Outer membrane protein beta-barrel" evidence="2">
    <location>
        <begin position="55"/>
        <end position="201"/>
    </location>
</feature>
<evidence type="ECO:0000259" key="2">
    <source>
        <dbReference type="Pfam" id="PF13568"/>
    </source>
</evidence>
<sequence length="250" mass="27996">MKKFLFLFITVACVTAVNAQDSTITTTSTKKKKDWSKVSLGNRANDHFMIQLGYNSWSQMPDSINTRGIPRSLNIYFMFDFPFKSDPRFSIGIGAGFGTDNIYFKNTDIDITGRLNSNKLTFRNVADTNHFKKYKLATTYLEAPVELRFALNPENTNRSWKFALGGKIGTLMSASTKGKTLQNRNGNTINAFTQKEKAKRFFDGTRLSVTGRISYGVFGIYGAYQVNSFIKDGMGPDVRPFQVGISISGL</sequence>
<name>A0A4Q7MUK3_9BACT</name>
<dbReference type="EMBL" id="SGXA01000002">
    <property type="protein sequence ID" value="RZS71639.1"/>
    <property type="molecule type" value="Genomic_DNA"/>
</dbReference>
<dbReference type="RefSeq" id="WP_130542119.1">
    <property type="nucleotide sequence ID" value="NZ_CP042431.1"/>
</dbReference>
<dbReference type="Proteomes" id="UP000293874">
    <property type="component" value="Unassembled WGS sequence"/>
</dbReference>
<keyword evidence="4" id="KW-1185">Reference proteome</keyword>
<dbReference type="AlphaFoldDB" id="A0A4Q7MUK3"/>
<dbReference type="OrthoDB" id="959017at2"/>
<dbReference type="InterPro" id="IPR025665">
    <property type="entry name" value="Beta-barrel_OMP_2"/>
</dbReference>
<keyword evidence="1" id="KW-0732">Signal</keyword>
<feature type="signal peptide" evidence="1">
    <location>
        <begin position="1"/>
        <end position="19"/>
    </location>
</feature>
<proteinExistence type="predicted"/>
<evidence type="ECO:0000256" key="1">
    <source>
        <dbReference type="SAM" id="SignalP"/>
    </source>
</evidence>
<dbReference type="Pfam" id="PF13568">
    <property type="entry name" value="OMP_b-brl_2"/>
    <property type="match status" value="1"/>
</dbReference>
<organism evidence="3 4">
    <name type="scientific">Pseudobacter ginsenosidimutans</name>
    <dbReference type="NCBI Taxonomy" id="661488"/>
    <lineage>
        <taxon>Bacteria</taxon>
        <taxon>Pseudomonadati</taxon>
        <taxon>Bacteroidota</taxon>
        <taxon>Chitinophagia</taxon>
        <taxon>Chitinophagales</taxon>
        <taxon>Chitinophagaceae</taxon>
        <taxon>Pseudobacter</taxon>
    </lineage>
</organism>
<reference evidence="3 4" key="1">
    <citation type="submission" date="2019-02" db="EMBL/GenBank/DDBJ databases">
        <title>Genomic Encyclopedia of Type Strains, Phase IV (KMG-IV): sequencing the most valuable type-strain genomes for metagenomic binning, comparative biology and taxonomic classification.</title>
        <authorList>
            <person name="Goeker M."/>
        </authorList>
    </citation>
    <scope>NUCLEOTIDE SEQUENCE [LARGE SCALE GENOMIC DNA]</scope>
    <source>
        <strain evidence="3 4">DSM 18116</strain>
    </source>
</reference>
<comment type="caution">
    <text evidence="3">The sequence shown here is derived from an EMBL/GenBank/DDBJ whole genome shotgun (WGS) entry which is preliminary data.</text>
</comment>
<gene>
    <name evidence="3" type="ORF">EV199_3546</name>
</gene>
<protein>
    <submittedName>
        <fullName evidence="3">Outer membrane protein with beta-barrel domain</fullName>
    </submittedName>
</protein>